<sequence length="408" mass="47565">MKILQLGWIDFSREQRDKVMKILHNLAQKTALDELGIGAIRDGFADIFFPGTSTIQTRAKYFVLIPYIFREIITGKNIKKGSMQDLIEQRELELIQDLKDNSGDDLRGIIGQDSGINLKRKPSSVYWSGIRSWKIFDPPEEHLKNFSLNQYCMFVENHHSKREQGKLSGKKVEDDEDALNDDPAYMIIGLSFFDFPENIPDSLDQSTIKLTYGEAVFLQKKIIASHSESLLAHFLVQDNWYLLPKDNLSFQDLLDLSGFKDAEMARKIQLASWFATFNKIINVRFNWLLREGMNRESYDRKWQESLVQVNNLGDNHLEEIFTLLKLTRESENKTKQFLNLVYESLKTGDFDTADRLIRKREESLKRSRSKFKNIQQLNLEHNIGIEELDYRLPIALQLLSDIHHGLRM</sequence>
<dbReference type="EMBL" id="CP002541">
    <property type="protein sequence ID" value="ADY14202.1"/>
    <property type="molecule type" value="Genomic_DNA"/>
</dbReference>
<dbReference type="AlphaFoldDB" id="F0RRF0"/>
<dbReference type="eggNOG" id="ENOG502ZB6I">
    <property type="taxonomic scope" value="Bacteria"/>
</dbReference>
<protein>
    <submittedName>
        <fullName evidence="1">Uncharacterized protein</fullName>
    </submittedName>
</protein>
<dbReference type="RefSeq" id="WP_013608048.1">
    <property type="nucleotide sequence ID" value="NC_015152.1"/>
</dbReference>
<proteinExistence type="predicted"/>
<dbReference type="Proteomes" id="UP000008466">
    <property type="component" value="Chromosome"/>
</dbReference>
<gene>
    <name evidence="1" type="ordered locus">SpiBuddy_2388</name>
</gene>
<keyword evidence="2" id="KW-1185">Reference proteome</keyword>
<name>F0RRF0_SPHGB</name>
<evidence type="ECO:0000313" key="2">
    <source>
        <dbReference type="Proteomes" id="UP000008466"/>
    </source>
</evidence>
<accession>F0RRF0</accession>
<dbReference type="OrthoDB" id="1825624at2"/>
<reference evidence="2" key="1">
    <citation type="submission" date="2011-02" db="EMBL/GenBank/DDBJ databases">
        <title>Complete sequence of Spirochaeta sp. Buddy.</title>
        <authorList>
            <person name="Lucas S."/>
            <person name="Copeland A."/>
            <person name="Lapidus A."/>
            <person name="Cheng J.-F."/>
            <person name="Goodwin L."/>
            <person name="Pitluck S."/>
            <person name="Zeytun A."/>
            <person name="Detter J.C."/>
            <person name="Han C."/>
            <person name="Tapia R."/>
            <person name="Land M."/>
            <person name="Hauser L."/>
            <person name="Kyrpides N."/>
            <person name="Ivanova N."/>
            <person name="Mikhailova N."/>
            <person name="Pagani I."/>
            <person name="Ritalahti K.M."/>
            <person name="Loeffler F.E."/>
            <person name="Woyke T."/>
        </authorList>
    </citation>
    <scope>NUCLEOTIDE SEQUENCE [LARGE SCALE GENOMIC DNA]</scope>
    <source>
        <strain evidence="2">ATCC BAA-1886 / DSM 22777 / Buddy</strain>
    </source>
</reference>
<dbReference type="Pfam" id="PF19888">
    <property type="entry name" value="DUF6361"/>
    <property type="match status" value="1"/>
</dbReference>
<organism evidence="1 2">
    <name type="scientific">Sphaerochaeta globosa (strain ATCC BAA-1886 / DSM 22777 / Buddy)</name>
    <name type="common">Spirochaeta sp. (strain Buddy)</name>
    <dbReference type="NCBI Taxonomy" id="158189"/>
    <lineage>
        <taxon>Bacteria</taxon>
        <taxon>Pseudomonadati</taxon>
        <taxon>Spirochaetota</taxon>
        <taxon>Spirochaetia</taxon>
        <taxon>Spirochaetales</taxon>
        <taxon>Sphaerochaetaceae</taxon>
        <taxon>Sphaerochaeta</taxon>
    </lineage>
</organism>
<dbReference type="STRING" id="158189.SpiBuddy_2388"/>
<dbReference type="KEGG" id="sbu:SpiBuddy_2388"/>
<dbReference type="InterPro" id="IPR045941">
    <property type="entry name" value="DUF6361"/>
</dbReference>
<dbReference type="HOGENOM" id="CLU_703606_0_0_12"/>
<evidence type="ECO:0000313" key="1">
    <source>
        <dbReference type="EMBL" id="ADY14202.1"/>
    </source>
</evidence>